<accession>A0AAD6PTR0</accession>
<dbReference type="EMBL" id="JAQIZT010000017">
    <property type="protein sequence ID" value="KAJ6960775.1"/>
    <property type="molecule type" value="Genomic_DNA"/>
</dbReference>
<name>A0AAD6PTR0_9ROSI</name>
<keyword evidence="2" id="KW-1185">Reference proteome</keyword>
<gene>
    <name evidence="1" type="ORF">NC653_038714</name>
</gene>
<proteinExistence type="predicted"/>
<dbReference type="AlphaFoldDB" id="A0AAD6PTR0"/>
<evidence type="ECO:0000313" key="1">
    <source>
        <dbReference type="EMBL" id="KAJ6960775.1"/>
    </source>
</evidence>
<comment type="caution">
    <text evidence="1">The sequence shown here is derived from an EMBL/GenBank/DDBJ whole genome shotgun (WGS) entry which is preliminary data.</text>
</comment>
<reference evidence="1" key="1">
    <citation type="journal article" date="2023" name="Mol. Ecol. Resour.">
        <title>Chromosome-level genome assembly of a triploid poplar Populus alba 'Berolinensis'.</title>
        <authorList>
            <person name="Chen S."/>
            <person name="Yu Y."/>
            <person name="Wang X."/>
            <person name="Wang S."/>
            <person name="Zhang T."/>
            <person name="Zhou Y."/>
            <person name="He R."/>
            <person name="Meng N."/>
            <person name="Wang Y."/>
            <person name="Liu W."/>
            <person name="Liu Z."/>
            <person name="Liu J."/>
            <person name="Guo Q."/>
            <person name="Huang H."/>
            <person name="Sederoff R.R."/>
            <person name="Wang G."/>
            <person name="Qu G."/>
            <person name="Chen S."/>
        </authorList>
    </citation>
    <scope>NUCLEOTIDE SEQUENCE</scope>
    <source>
        <strain evidence="1">SC-2020</strain>
    </source>
</reference>
<organism evidence="1 2">
    <name type="scientific">Populus alba x Populus x berolinensis</name>
    <dbReference type="NCBI Taxonomy" id="444605"/>
    <lineage>
        <taxon>Eukaryota</taxon>
        <taxon>Viridiplantae</taxon>
        <taxon>Streptophyta</taxon>
        <taxon>Embryophyta</taxon>
        <taxon>Tracheophyta</taxon>
        <taxon>Spermatophyta</taxon>
        <taxon>Magnoliopsida</taxon>
        <taxon>eudicotyledons</taxon>
        <taxon>Gunneridae</taxon>
        <taxon>Pentapetalae</taxon>
        <taxon>rosids</taxon>
        <taxon>fabids</taxon>
        <taxon>Malpighiales</taxon>
        <taxon>Salicaceae</taxon>
        <taxon>Saliceae</taxon>
        <taxon>Populus</taxon>
    </lineage>
</organism>
<protein>
    <submittedName>
        <fullName evidence="1">Uncharacterized protein</fullName>
    </submittedName>
</protein>
<dbReference type="Proteomes" id="UP001164929">
    <property type="component" value="Chromosome 17"/>
</dbReference>
<sequence>MSHSSLHCKLREILMGNKLFLVLGDFWNDDPEQSKFLITPLMGGAKEHGVVHISWSLDHLYAHRFHVMAPCSFHLWLFSWDGLDYCPFLSFR</sequence>
<evidence type="ECO:0000313" key="2">
    <source>
        <dbReference type="Proteomes" id="UP001164929"/>
    </source>
</evidence>